<evidence type="ECO:0000313" key="3">
    <source>
        <dbReference type="Proteomes" id="UP001159364"/>
    </source>
</evidence>
<reference evidence="2 3" key="1">
    <citation type="submission" date="2021-09" db="EMBL/GenBank/DDBJ databases">
        <title>Genomic insights and catalytic innovation underlie evolution of tropane alkaloids biosynthesis.</title>
        <authorList>
            <person name="Wang Y.-J."/>
            <person name="Tian T."/>
            <person name="Huang J.-P."/>
            <person name="Huang S.-X."/>
        </authorList>
    </citation>
    <scope>NUCLEOTIDE SEQUENCE [LARGE SCALE GENOMIC DNA]</scope>
    <source>
        <strain evidence="2">KIB-2018</strain>
        <tissue evidence="2">Leaf</tissue>
    </source>
</reference>
<dbReference type="PANTHER" id="PTHR12265">
    <property type="entry name" value="TRANSMEMBRANE PROTEIN 53"/>
    <property type="match status" value="1"/>
</dbReference>
<dbReference type="Proteomes" id="UP001159364">
    <property type="component" value="Linkage Group LG06"/>
</dbReference>
<dbReference type="AlphaFoldDB" id="A0AAV8T6G2"/>
<dbReference type="InterPro" id="IPR029058">
    <property type="entry name" value="AB_hydrolase_fold"/>
</dbReference>
<dbReference type="SUPFAM" id="SSF53474">
    <property type="entry name" value="alpha/beta-Hydrolases"/>
    <property type="match status" value="1"/>
</dbReference>
<proteinExistence type="predicted"/>
<feature type="signal peptide" evidence="1">
    <location>
        <begin position="1"/>
        <end position="25"/>
    </location>
</feature>
<accession>A0AAV8T6G2</accession>
<dbReference type="EMBL" id="JAIWQS010000006">
    <property type="protein sequence ID" value="KAJ8762272.1"/>
    <property type="molecule type" value="Genomic_DNA"/>
</dbReference>
<evidence type="ECO:0000313" key="2">
    <source>
        <dbReference type="EMBL" id="KAJ8762272.1"/>
    </source>
</evidence>
<dbReference type="PANTHER" id="PTHR12265:SF0">
    <property type="entry name" value="EXPRESSED PROTEIN"/>
    <property type="match status" value="1"/>
</dbReference>
<feature type="chain" id="PRO_5043328381" evidence="1">
    <location>
        <begin position="26"/>
        <end position="266"/>
    </location>
</feature>
<dbReference type="Pfam" id="PF05705">
    <property type="entry name" value="DUF829"/>
    <property type="match status" value="1"/>
</dbReference>
<keyword evidence="3" id="KW-1185">Reference proteome</keyword>
<comment type="caution">
    <text evidence="2">The sequence shown here is derived from an EMBL/GenBank/DDBJ whole genome shotgun (WGS) entry which is preliminary data.</text>
</comment>
<name>A0AAV8T6G2_9ROSI</name>
<evidence type="ECO:0000256" key="1">
    <source>
        <dbReference type="SAM" id="SignalP"/>
    </source>
</evidence>
<organism evidence="2 3">
    <name type="scientific">Erythroxylum novogranatense</name>
    <dbReference type="NCBI Taxonomy" id="1862640"/>
    <lineage>
        <taxon>Eukaryota</taxon>
        <taxon>Viridiplantae</taxon>
        <taxon>Streptophyta</taxon>
        <taxon>Embryophyta</taxon>
        <taxon>Tracheophyta</taxon>
        <taxon>Spermatophyta</taxon>
        <taxon>Magnoliopsida</taxon>
        <taxon>eudicotyledons</taxon>
        <taxon>Gunneridae</taxon>
        <taxon>Pentapetalae</taxon>
        <taxon>rosids</taxon>
        <taxon>fabids</taxon>
        <taxon>Malpighiales</taxon>
        <taxon>Erythroxylaceae</taxon>
        <taxon>Erythroxylum</taxon>
    </lineage>
</organism>
<keyword evidence="1" id="KW-0732">Signal</keyword>
<dbReference type="InterPro" id="IPR008547">
    <property type="entry name" value="DUF829_TMEM53"/>
</dbReference>
<protein>
    <submittedName>
        <fullName evidence="2">Uncharacterized protein</fullName>
    </submittedName>
</protein>
<sequence length="266" mass="30006">MLRATLSSTLLLDGILLFFPEKAEAFAVEIVMELLDELKLRPCPVVFASFSGGSKACMYKVLQIIEGSCVVKLNMDDCKLLRDCIVGHIFDFSPVDFTGDLSRRFAVHLSVPRMSNPPRMLSWIANGIDRGLDAVFFNKIESHRVEYWQTLHSSVSTRAPYLIMCSDNDELASYQVISNFAQRFFEIGGDVKVLTMKGSPSVGHYRLFPNHYRAAVVELFGKATVVYSQRTQQLEGERTGLEHWHIEISEFSNLGKAVCNTNLLRI</sequence>
<gene>
    <name evidence="2" type="ORF">K2173_007429</name>
</gene>